<dbReference type="Pfam" id="PF13181">
    <property type="entry name" value="TPR_8"/>
    <property type="match status" value="2"/>
</dbReference>
<dbReference type="EMBL" id="FUYQ01000003">
    <property type="protein sequence ID" value="SKB33364.1"/>
    <property type="molecule type" value="Genomic_DNA"/>
</dbReference>
<dbReference type="PANTHER" id="PTHR45586:SF1">
    <property type="entry name" value="LIPOPOLYSACCHARIDE ASSEMBLY PROTEIN B"/>
    <property type="match status" value="1"/>
</dbReference>
<feature type="repeat" description="TPR" evidence="3">
    <location>
        <begin position="389"/>
        <end position="422"/>
    </location>
</feature>
<evidence type="ECO:0000256" key="2">
    <source>
        <dbReference type="ARBA" id="ARBA00022803"/>
    </source>
</evidence>
<feature type="repeat" description="TPR" evidence="3">
    <location>
        <begin position="214"/>
        <end position="247"/>
    </location>
</feature>
<dbReference type="SUPFAM" id="SSF48452">
    <property type="entry name" value="TPR-like"/>
    <property type="match status" value="2"/>
</dbReference>
<dbReference type="InterPro" id="IPR019734">
    <property type="entry name" value="TPR_rpt"/>
</dbReference>
<sequence>MLKRIIPSGLIFMLLASVSPVPATNQIKSQTTYVKPGNDIQRKLDYFFYEGVKQKNAGKYDAAFDLFTHCLEIDSTSSPVLFELSSFYVEMDKPEKAVGLLQKAVDHAPDNFTYRMALATVSRGLGMFSDASAEYETLIQKFPDKTDLNYYLAESLTQEGEIGKAIDAYDALENSVGMNEAISIQKYKLYNSLNEPEKAMKEIEKLAAKYPMEPRYQIVMGDLYLEKNNTDKALLCYNKAHEIDPANPYYIVSMANYYEMVGDKEAAETQIRSALVNNDLDVETKVNILSRYIVRLQQNKQDVEGANILFQTLLEQHPEETQLKLMYGSLLAMQEKTEEARFQFQLVTEMEPDNASAWQQLLNLSLKANDMEEVKRICLKCQELFPDAPEYYFYLGIAHYQLKEYEKALETYQAGIQIIDKENTSLISDFYGQIGDIHYQMKNQEKAYEAYEEALKYNDKNIVVLNNYSYFLTLDKKDLKKAERMSAQCIKLQPDNSTYLDTYAWVFFMQGNYTLAKIYIESAISKDTTKSPELADHYGDILYMSGEKEKAVEQWIKAKELGKESEILDRKIAEKIYIEEVVK</sequence>
<keyword evidence="6" id="KW-1185">Reference proteome</keyword>
<feature type="repeat" description="TPR" evidence="3">
    <location>
        <begin position="78"/>
        <end position="111"/>
    </location>
</feature>
<feature type="signal peptide" evidence="4">
    <location>
        <begin position="1"/>
        <end position="23"/>
    </location>
</feature>
<dbReference type="InterPro" id="IPR051012">
    <property type="entry name" value="CellSynth/LPSAsmb/PSIAsmb"/>
</dbReference>
<reference evidence="6" key="1">
    <citation type="submission" date="2017-02" db="EMBL/GenBank/DDBJ databases">
        <authorList>
            <person name="Varghese N."/>
            <person name="Submissions S."/>
        </authorList>
    </citation>
    <scope>NUCLEOTIDE SEQUENCE [LARGE SCALE GENOMIC DNA]</scope>
    <source>
        <strain evidence="6">DSM 24967</strain>
    </source>
</reference>
<dbReference type="Pfam" id="PF07719">
    <property type="entry name" value="TPR_2"/>
    <property type="match status" value="1"/>
</dbReference>
<dbReference type="InterPro" id="IPR011990">
    <property type="entry name" value="TPR-like_helical_dom_sf"/>
</dbReference>
<proteinExistence type="predicted"/>
<dbReference type="SMART" id="SM00028">
    <property type="entry name" value="TPR"/>
    <property type="match status" value="11"/>
</dbReference>
<evidence type="ECO:0000313" key="6">
    <source>
        <dbReference type="Proteomes" id="UP000190852"/>
    </source>
</evidence>
<name>A0A1T5AEG5_9BACT</name>
<dbReference type="Pfam" id="PF14559">
    <property type="entry name" value="TPR_19"/>
    <property type="match status" value="1"/>
</dbReference>
<evidence type="ECO:0000256" key="1">
    <source>
        <dbReference type="ARBA" id="ARBA00022737"/>
    </source>
</evidence>
<organism evidence="5 6">
    <name type="scientific">Parabacteroides chartae</name>
    <dbReference type="NCBI Taxonomy" id="1037355"/>
    <lineage>
        <taxon>Bacteria</taxon>
        <taxon>Pseudomonadati</taxon>
        <taxon>Bacteroidota</taxon>
        <taxon>Bacteroidia</taxon>
        <taxon>Bacteroidales</taxon>
        <taxon>Tannerellaceae</taxon>
        <taxon>Parabacteroides</taxon>
    </lineage>
</organism>
<keyword evidence="2 3" id="KW-0802">TPR repeat</keyword>
<protein>
    <submittedName>
        <fullName evidence="5">Lipopolysaccharide biosynthesis regulator YciM, contains six TPR domains and a predicted metal-binding C-terminal domain</fullName>
    </submittedName>
</protein>
<dbReference type="InterPro" id="IPR013105">
    <property type="entry name" value="TPR_2"/>
</dbReference>
<keyword evidence="1" id="KW-0677">Repeat</keyword>
<dbReference type="AlphaFoldDB" id="A0A1T5AEG5"/>
<accession>A0A1T5AEG5</accession>
<feature type="repeat" description="TPR" evidence="3">
    <location>
        <begin position="428"/>
        <end position="461"/>
    </location>
</feature>
<feature type="chain" id="PRO_5013318560" evidence="4">
    <location>
        <begin position="24"/>
        <end position="583"/>
    </location>
</feature>
<keyword evidence="4" id="KW-0732">Signal</keyword>
<dbReference type="Gene3D" id="1.25.40.10">
    <property type="entry name" value="Tetratricopeptide repeat domain"/>
    <property type="match status" value="3"/>
</dbReference>
<dbReference type="SUPFAM" id="SSF81901">
    <property type="entry name" value="HCP-like"/>
    <property type="match status" value="1"/>
</dbReference>
<dbReference type="PROSITE" id="PS50005">
    <property type="entry name" value="TPR"/>
    <property type="match status" value="4"/>
</dbReference>
<dbReference type="Proteomes" id="UP000190852">
    <property type="component" value="Unassembled WGS sequence"/>
</dbReference>
<dbReference type="RefSeq" id="WP_079682353.1">
    <property type="nucleotide sequence ID" value="NZ_FUYQ01000003.1"/>
</dbReference>
<dbReference type="PANTHER" id="PTHR45586">
    <property type="entry name" value="TPR REPEAT-CONTAINING PROTEIN PA4667"/>
    <property type="match status" value="1"/>
</dbReference>
<evidence type="ECO:0000256" key="3">
    <source>
        <dbReference type="PROSITE-ProRule" id="PRU00339"/>
    </source>
</evidence>
<evidence type="ECO:0000256" key="4">
    <source>
        <dbReference type="SAM" id="SignalP"/>
    </source>
</evidence>
<gene>
    <name evidence="5" type="ORF">SAMN05660349_00647</name>
</gene>
<evidence type="ECO:0000313" key="5">
    <source>
        <dbReference type="EMBL" id="SKB33364.1"/>
    </source>
</evidence>